<dbReference type="InterPro" id="IPR006379">
    <property type="entry name" value="HAD-SF_hydro_IIB"/>
</dbReference>
<name>A0A0M3DKF4_9FIRM</name>
<dbReference type="NCBIfam" id="TIGR01484">
    <property type="entry name" value="HAD-SF-IIB"/>
    <property type="match status" value="1"/>
</dbReference>
<protein>
    <submittedName>
        <fullName evidence="1">Hydrolase</fullName>
    </submittedName>
</protein>
<dbReference type="AlphaFoldDB" id="A0A0M3DKF4"/>
<dbReference type="NCBIfam" id="TIGR00099">
    <property type="entry name" value="Cof-subfamily"/>
    <property type="match status" value="1"/>
</dbReference>
<dbReference type="OrthoDB" id="306707at2"/>
<dbReference type="InterPro" id="IPR036412">
    <property type="entry name" value="HAD-like_sf"/>
</dbReference>
<dbReference type="PATRIC" id="fig|1629550.3.peg.3150"/>
<dbReference type="SUPFAM" id="SSF56784">
    <property type="entry name" value="HAD-like"/>
    <property type="match status" value="1"/>
</dbReference>
<dbReference type="InterPro" id="IPR023214">
    <property type="entry name" value="HAD_sf"/>
</dbReference>
<gene>
    <name evidence="1" type="ORF">VN21_02260</name>
</gene>
<dbReference type="Gene3D" id="3.40.50.1000">
    <property type="entry name" value="HAD superfamily/HAD-like"/>
    <property type="match status" value="1"/>
</dbReference>
<dbReference type="GO" id="GO:0000287">
    <property type="term" value="F:magnesium ion binding"/>
    <property type="evidence" value="ECO:0007669"/>
    <property type="project" value="TreeGrafter"/>
</dbReference>
<keyword evidence="2" id="KW-1185">Reference proteome</keyword>
<dbReference type="GO" id="GO:0016791">
    <property type="term" value="F:phosphatase activity"/>
    <property type="evidence" value="ECO:0007669"/>
    <property type="project" value="TreeGrafter"/>
</dbReference>
<organism evidence="1 2">
    <name type="scientific">Paraclostridium benzoelyticum</name>
    <dbReference type="NCBI Taxonomy" id="1629550"/>
    <lineage>
        <taxon>Bacteria</taxon>
        <taxon>Bacillati</taxon>
        <taxon>Bacillota</taxon>
        <taxon>Clostridia</taxon>
        <taxon>Peptostreptococcales</taxon>
        <taxon>Peptostreptococcaceae</taxon>
        <taxon>Paraclostridium</taxon>
    </lineage>
</organism>
<dbReference type="Pfam" id="PF08282">
    <property type="entry name" value="Hydrolase_3"/>
    <property type="match status" value="1"/>
</dbReference>
<dbReference type="Gene3D" id="3.30.1240.10">
    <property type="match status" value="1"/>
</dbReference>
<sequence length="262" mass="29683">MIKYIFCDLDGTLYHNGISKEDANAINNIEKQGVTFNIATGRIFSQAIKMTQDNIDMNGYYICENGSYIYDCNKNLVFKGTIDDNIVKKVIALYESDNATLYFKYNGKVVLLEENDCFKIYSDEYLVDKEFANKNTYNDLVGNIGIVSKDVDELYRLESFLIEEFNDVLDIYFSSEYTLNLVPKGVSKHAAIKNVCKVLGVSLDEVATIGDSPNDISMLKTTKYSFAMKNSRKEVQESANYTASSVEDAIRKIKEINEDLNS</sequence>
<dbReference type="SFLD" id="SFLDG01140">
    <property type="entry name" value="C2.B:_Phosphomannomutase_and_P"/>
    <property type="match status" value="1"/>
</dbReference>
<evidence type="ECO:0000313" key="2">
    <source>
        <dbReference type="Proteomes" id="UP000034407"/>
    </source>
</evidence>
<dbReference type="SFLD" id="SFLDS00003">
    <property type="entry name" value="Haloacid_Dehalogenase"/>
    <property type="match status" value="1"/>
</dbReference>
<dbReference type="EMBL" id="LBBT01000041">
    <property type="protein sequence ID" value="KKY02626.1"/>
    <property type="molecule type" value="Genomic_DNA"/>
</dbReference>
<dbReference type="RefSeq" id="WP_046821850.1">
    <property type="nucleotide sequence ID" value="NZ_LBBT01000041.1"/>
</dbReference>
<dbReference type="InterPro" id="IPR000150">
    <property type="entry name" value="Cof"/>
</dbReference>
<evidence type="ECO:0000313" key="1">
    <source>
        <dbReference type="EMBL" id="KKY02626.1"/>
    </source>
</evidence>
<proteinExistence type="predicted"/>
<dbReference type="PANTHER" id="PTHR10000">
    <property type="entry name" value="PHOSPHOSERINE PHOSPHATASE"/>
    <property type="match status" value="1"/>
</dbReference>
<keyword evidence="1" id="KW-0378">Hydrolase</keyword>
<comment type="caution">
    <text evidence="1">The sequence shown here is derived from an EMBL/GenBank/DDBJ whole genome shotgun (WGS) entry which is preliminary data.</text>
</comment>
<dbReference type="PANTHER" id="PTHR10000:SF8">
    <property type="entry name" value="HAD SUPERFAMILY HYDROLASE-LIKE, TYPE 3"/>
    <property type="match status" value="1"/>
</dbReference>
<dbReference type="GO" id="GO:0005829">
    <property type="term" value="C:cytosol"/>
    <property type="evidence" value="ECO:0007669"/>
    <property type="project" value="TreeGrafter"/>
</dbReference>
<reference evidence="1 2" key="1">
    <citation type="submission" date="2015-04" db="EMBL/GenBank/DDBJ databases">
        <title>Microcin producing Clostridium sp. JC272T.</title>
        <authorList>
            <person name="Jyothsna T."/>
            <person name="Sasikala C."/>
            <person name="Ramana C."/>
        </authorList>
    </citation>
    <scope>NUCLEOTIDE SEQUENCE [LARGE SCALE GENOMIC DNA]</scope>
    <source>
        <strain evidence="1 2">JC272</strain>
    </source>
</reference>
<dbReference type="Proteomes" id="UP000034407">
    <property type="component" value="Unassembled WGS sequence"/>
</dbReference>
<accession>A0A0M3DKF4</accession>